<reference evidence="3" key="1">
    <citation type="journal article" date="2016" name="Genome Announc.">
        <title>Genome sequences of three species of Hanseniaspora isolated from spontaneous wine fermentations.</title>
        <authorList>
            <person name="Sternes P.R."/>
            <person name="Lee D."/>
            <person name="Kutyna D.R."/>
            <person name="Borneman A.R."/>
        </authorList>
    </citation>
    <scope>NUCLEOTIDE SEQUENCE [LARGE SCALE GENOMIC DNA]</scope>
    <source>
        <strain evidence="3">AWRI3580</strain>
    </source>
</reference>
<gene>
    <name evidence="2" type="ORF">AWRI3580_g474</name>
</gene>
<feature type="transmembrane region" description="Helical" evidence="1">
    <location>
        <begin position="139"/>
        <end position="158"/>
    </location>
</feature>
<keyword evidence="1" id="KW-0472">Membrane</keyword>
<dbReference type="EMBL" id="LPNN01000001">
    <property type="protein sequence ID" value="OEJ92639.1"/>
    <property type="molecule type" value="Genomic_DNA"/>
</dbReference>
<evidence type="ECO:0000256" key="1">
    <source>
        <dbReference type="SAM" id="Phobius"/>
    </source>
</evidence>
<dbReference type="Proteomes" id="UP000095358">
    <property type="component" value="Unassembled WGS sequence"/>
</dbReference>
<sequence>MKHSKPTTKDISDIYDEYMNLNNDVNSILYKYSDVINIQELIKTNTTREDSKILNLDSLGSIITIYYNDELFSINNFHIDVSSIDQIFDTLNKTILNGYLKNLAKSNNLYDKSSSKKQKMYDIDFVSYNWRDLIKNNQLVLFLIIFNFFIDNPLNLIIDKFTTDLIKFVNHHFVTTESNLIEPYFKFIIPADVYDLSKKAEIITNSEHFMDKVSEILSLYHLLTGKNYLNNDESINILSMLHIYFFNNKKMDYTRHINMKLFKNIIENIYMNFNMRPTLAVASRDSSLVSIDNESMENKKQTNAKKPGKKWLFTNLINTLKNNNMSFTDKNFIFDKVEFWFNSLYQVYPKDTCLRIPYCCIAIDQLILLFSLANNKPLAYRNNLSYCLYAFDNLIDDNIKYETFYKLKQISIDESSAALNLKILKPNSSVFKSFNTIEEQMIWIINKEMTDPLTVLQTSSNKFIFKLAYKIIHGDLLQFISGKSLNLSKFKEIYEFIDLSKFNGINTTFTEPDTIMNYFNVNKNHFMNLSQNIINQKMFSSSSSVSSMNSPVKVKKIKVAKTKKANKVNKPSSVKKIEKPKKMVKSESVSSTTLSMNDVNSLFISESMISPSTQDTSSFTHYYSDMSVPKSLFEKKNMHNEPLEVFNPIELILDSN</sequence>
<name>A0A1E5S0R4_HANUV</name>
<dbReference type="AlphaFoldDB" id="A0A1E5S0R4"/>
<keyword evidence="3" id="KW-1185">Reference proteome</keyword>
<comment type="caution">
    <text evidence="2">The sequence shown here is derived from an EMBL/GenBank/DDBJ whole genome shotgun (WGS) entry which is preliminary data.</text>
</comment>
<accession>A0A1E5S0R4</accession>
<organism evidence="2 3">
    <name type="scientific">Hanseniaspora uvarum</name>
    <name type="common">Yeast</name>
    <name type="synonym">Kloeckera apiculata</name>
    <dbReference type="NCBI Taxonomy" id="29833"/>
    <lineage>
        <taxon>Eukaryota</taxon>
        <taxon>Fungi</taxon>
        <taxon>Dikarya</taxon>
        <taxon>Ascomycota</taxon>
        <taxon>Saccharomycotina</taxon>
        <taxon>Saccharomycetes</taxon>
        <taxon>Saccharomycodales</taxon>
        <taxon>Saccharomycodaceae</taxon>
        <taxon>Hanseniaspora</taxon>
    </lineage>
</organism>
<proteinExistence type="predicted"/>
<keyword evidence="1" id="KW-1133">Transmembrane helix</keyword>
<protein>
    <submittedName>
        <fullName evidence="2">Uncharacterized protein</fullName>
    </submittedName>
</protein>
<evidence type="ECO:0000313" key="2">
    <source>
        <dbReference type="EMBL" id="OEJ92639.1"/>
    </source>
</evidence>
<dbReference type="VEuPathDB" id="FungiDB:AWRI3580_g474"/>
<keyword evidence="1" id="KW-0812">Transmembrane</keyword>
<dbReference type="OrthoDB" id="3973204at2759"/>
<evidence type="ECO:0000313" key="3">
    <source>
        <dbReference type="Proteomes" id="UP000095358"/>
    </source>
</evidence>